<comment type="caution">
    <text evidence="2">The sequence shown here is derived from an EMBL/GenBank/DDBJ whole genome shotgun (WGS) entry which is preliminary data.</text>
</comment>
<reference evidence="2 3" key="1">
    <citation type="submission" date="2019-10" db="EMBL/GenBank/DDBJ databases">
        <title>Assembly and Annotation for the nematode Trichostrongylus colubriformis.</title>
        <authorList>
            <person name="Martin J."/>
        </authorList>
    </citation>
    <scope>NUCLEOTIDE SEQUENCE [LARGE SCALE GENOMIC DNA]</scope>
    <source>
        <strain evidence="2">G859</strain>
        <tissue evidence="2">Whole worm</tissue>
    </source>
</reference>
<keyword evidence="3" id="KW-1185">Reference proteome</keyword>
<dbReference type="InterPro" id="IPR052797">
    <property type="entry name" value="RegFact_GeneExpr_CellDeath"/>
</dbReference>
<proteinExistence type="predicted"/>
<dbReference type="PANTHER" id="PTHR33936:SF24">
    <property type="entry name" value="C2H2-TYPE DOMAIN-CONTAINING PROTEIN"/>
    <property type="match status" value="1"/>
</dbReference>
<dbReference type="Proteomes" id="UP001331761">
    <property type="component" value="Unassembled WGS sequence"/>
</dbReference>
<feature type="domain" description="C2H2-type" evidence="1">
    <location>
        <begin position="78"/>
        <end position="99"/>
    </location>
</feature>
<gene>
    <name evidence="2" type="ORF">GCK32_009236</name>
</gene>
<dbReference type="AlphaFoldDB" id="A0AAN8FZ66"/>
<evidence type="ECO:0000313" key="2">
    <source>
        <dbReference type="EMBL" id="KAK5986917.1"/>
    </source>
</evidence>
<accession>A0AAN8FZ66</accession>
<evidence type="ECO:0000259" key="1">
    <source>
        <dbReference type="PROSITE" id="PS00028"/>
    </source>
</evidence>
<dbReference type="PANTHER" id="PTHR33936">
    <property type="entry name" value="PROTEIN CBG17840"/>
    <property type="match status" value="1"/>
</dbReference>
<dbReference type="SMART" id="SM00355">
    <property type="entry name" value="ZnF_C2H2"/>
    <property type="match status" value="2"/>
</dbReference>
<dbReference type="Gene3D" id="3.30.160.60">
    <property type="entry name" value="Classic Zinc Finger"/>
    <property type="match status" value="1"/>
</dbReference>
<name>A0AAN8FZ66_TRICO</name>
<dbReference type="PROSITE" id="PS00028">
    <property type="entry name" value="ZINC_FINGER_C2H2_1"/>
    <property type="match status" value="1"/>
</dbReference>
<evidence type="ECO:0000313" key="3">
    <source>
        <dbReference type="Proteomes" id="UP001331761"/>
    </source>
</evidence>
<sequence length="272" mass="31482">MSRPTECTDCKGRKGRQLYNHLFEKHNYTKEMIEALRKGHEKVQCDICASWHASHEGLDRHKRRMHGDIVGTHYNVECPLCEANFQNHRQLAEHAGATHATSPGQYQVKFINFENKDEFEEWRGDIEENSVLKWVACDKRDQHDKVTYYRCSRALPRPHYNVKHGPRSKKATKYCTAFMQVTEDNGTFLVTYCADHAGHEKEPALLTLDQDYENLIVSLLKEGSGANQIVKKIRAALRDGGENCRLYYTTPRDIRSGHLVLQSYTLLLYDPK</sequence>
<protein>
    <recommendedName>
        <fullName evidence="1">C2H2-type domain-containing protein</fullName>
    </recommendedName>
</protein>
<organism evidence="2 3">
    <name type="scientific">Trichostrongylus colubriformis</name>
    <name type="common">Black scour worm</name>
    <dbReference type="NCBI Taxonomy" id="6319"/>
    <lineage>
        <taxon>Eukaryota</taxon>
        <taxon>Metazoa</taxon>
        <taxon>Ecdysozoa</taxon>
        <taxon>Nematoda</taxon>
        <taxon>Chromadorea</taxon>
        <taxon>Rhabditida</taxon>
        <taxon>Rhabditina</taxon>
        <taxon>Rhabditomorpha</taxon>
        <taxon>Strongyloidea</taxon>
        <taxon>Trichostrongylidae</taxon>
        <taxon>Trichostrongylus</taxon>
    </lineage>
</organism>
<dbReference type="EMBL" id="WIXE01000065">
    <property type="protein sequence ID" value="KAK5986917.1"/>
    <property type="molecule type" value="Genomic_DNA"/>
</dbReference>
<dbReference type="InterPro" id="IPR013087">
    <property type="entry name" value="Znf_C2H2_type"/>
</dbReference>